<comment type="similarity">
    <text evidence="1">Belongs to the SCC2/Nipped-B family.</text>
</comment>
<dbReference type="InterPro" id="IPR033031">
    <property type="entry name" value="Scc2/Nipped-B"/>
</dbReference>
<accession>A0A8S3ILU0</accession>
<sequence>MAEQDIDYLHLSTTATTTMTTTATTVTHDDENSNDANGPTGANLKDTTDVHSEMASSIAQCYLRIVLETYLSEDETIRQCVRKVVTCILEQGLVHPVQFIPYLIAMTTDRDTNIQQSAEQNLQDLDKTNPGIIQTKVMNGFKMSYQLQKLLAIANNNKNNSQSNAHTEVIRGKIFNFPLLHIQYSDVDE</sequence>
<dbReference type="AlphaFoldDB" id="A0A8S3ILU0"/>
<name>A0A8S3ILU0_9BILA</name>
<gene>
    <name evidence="3" type="ORF">SMN809_LOCUS75339</name>
</gene>
<dbReference type="GO" id="GO:0034087">
    <property type="term" value="P:establishment of mitotic sister chromatid cohesion"/>
    <property type="evidence" value="ECO:0007669"/>
    <property type="project" value="TreeGrafter"/>
</dbReference>
<keyword evidence="1" id="KW-0539">Nucleus</keyword>
<evidence type="ECO:0000256" key="1">
    <source>
        <dbReference type="RuleBase" id="RU364107"/>
    </source>
</evidence>
<dbReference type="GO" id="GO:0090694">
    <property type="term" value="C:Scc2-Scc4 cohesin loading complex"/>
    <property type="evidence" value="ECO:0007669"/>
    <property type="project" value="TreeGrafter"/>
</dbReference>
<evidence type="ECO:0000259" key="2">
    <source>
        <dbReference type="Pfam" id="PF12830"/>
    </source>
</evidence>
<dbReference type="EMBL" id="CAJOBI010332257">
    <property type="protein sequence ID" value="CAF5200485.1"/>
    <property type="molecule type" value="Genomic_DNA"/>
</dbReference>
<feature type="domain" description="Sister chromatid cohesion C-terminal" evidence="2">
    <location>
        <begin position="55"/>
        <end position="164"/>
    </location>
</feature>
<dbReference type="GO" id="GO:0003682">
    <property type="term" value="F:chromatin binding"/>
    <property type="evidence" value="ECO:0007669"/>
    <property type="project" value="TreeGrafter"/>
</dbReference>
<dbReference type="GO" id="GO:1990414">
    <property type="term" value="P:replication-born double-strand break repair via sister chromatid exchange"/>
    <property type="evidence" value="ECO:0007669"/>
    <property type="project" value="TreeGrafter"/>
</dbReference>
<evidence type="ECO:0000313" key="4">
    <source>
        <dbReference type="Proteomes" id="UP000676336"/>
    </source>
</evidence>
<reference evidence="3" key="1">
    <citation type="submission" date="2021-02" db="EMBL/GenBank/DDBJ databases">
        <authorList>
            <person name="Nowell W R."/>
        </authorList>
    </citation>
    <scope>NUCLEOTIDE SEQUENCE</scope>
</reference>
<dbReference type="InterPro" id="IPR016024">
    <property type="entry name" value="ARM-type_fold"/>
</dbReference>
<dbReference type="GO" id="GO:0010468">
    <property type="term" value="P:regulation of gene expression"/>
    <property type="evidence" value="ECO:0007669"/>
    <property type="project" value="InterPro"/>
</dbReference>
<dbReference type="GO" id="GO:0071169">
    <property type="term" value="P:establishment of protein localization to chromatin"/>
    <property type="evidence" value="ECO:0007669"/>
    <property type="project" value="TreeGrafter"/>
</dbReference>
<dbReference type="SUPFAM" id="SSF48371">
    <property type="entry name" value="ARM repeat"/>
    <property type="match status" value="1"/>
</dbReference>
<dbReference type="GO" id="GO:0061775">
    <property type="term" value="F:cohesin loader activity"/>
    <property type="evidence" value="ECO:0007669"/>
    <property type="project" value="InterPro"/>
</dbReference>
<dbReference type="PANTHER" id="PTHR21704:SF18">
    <property type="entry name" value="NIPPED-B-LIKE PROTEIN"/>
    <property type="match status" value="1"/>
</dbReference>
<dbReference type="GO" id="GO:0140588">
    <property type="term" value="P:chromatin looping"/>
    <property type="evidence" value="ECO:0007669"/>
    <property type="project" value="InterPro"/>
</dbReference>
<dbReference type="InterPro" id="IPR024986">
    <property type="entry name" value="Nipped-B_C"/>
</dbReference>
<comment type="caution">
    <text evidence="3">The sequence shown here is derived from an EMBL/GenBank/DDBJ whole genome shotgun (WGS) entry which is preliminary data.</text>
</comment>
<proteinExistence type="inferred from homology"/>
<protein>
    <recommendedName>
        <fullName evidence="1">Nipped-B protein</fullName>
    </recommendedName>
</protein>
<comment type="subcellular location">
    <subcellularLocation>
        <location evidence="1">Nucleus</location>
    </subcellularLocation>
</comment>
<dbReference type="PANTHER" id="PTHR21704">
    <property type="entry name" value="NIPPED-B-LIKE PROTEIN DELANGIN SCC2-RELATED"/>
    <property type="match status" value="1"/>
</dbReference>
<dbReference type="Proteomes" id="UP000676336">
    <property type="component" value="Unassembled WGS sequence"/>
</dbReference>
<keyword evidence="1" id="KW-0677">Repeat</keyword>
<keyword evidence="1" id="KW-0131">Cell cycle</keyword>
<dbReference type="Pfam" id="PF12830">
    <property type="entry name" value="Nipped-B_C"/>
    <property type="match status" value="1"/>
</dbReference>
<evidence type="ECO:0000313" key="3">
    <source>
        <dbReference type="EMBL" id="CAF5200485.1"/>
    </source>
</evidence>
<organism evidence="3 4">
    <name type="scientific">Rotaria magnacalcarata</name>
    <dbReference type="NCBI Taxonomy" id="392030"/>
    <lineage>
        <taxon>Eukaryota</taxon>
        <taxon>Metazoa</taxon>
        <taxon>Spiralia</taxon>
        <taxon>Gnathifera</taxon>
        <taxon>Rotifera</taxon>
        <taxon>Eurotatoria</taxon>
        <taxon>Bdelloidea</taxon>
        <taxon>Philodinida</taxon>
        <taxon>Philodinidae</taxon>
        <taxon>Rotaria</taxon>
    </lineage>
</organism>